<evidence type="ECO:0000259" key="9">
    <source>
        <dbReference type="PROSITE" id="PS50850"/>
    </source>
</evidence>
<evidence type="ECO:0000256" key="7">
    <source>
        <dbReference type="ARBA" id="ARBA00023136"/>
    </source>
</evidence>
<dbReference type="PANTHER" id="PTHR23522:SF10">
    <property type="entry name" value="3-PHENYLPROPIONIC ACID TRANSPORTER-RELATED"/>
    <property type="match status" value="1"/>
</dbReference>
<dbReference type="PANTHER" id="PTHR23522">
    <property type="entry name" value="BLL5896 PROTEIN"/>
    <property type="match status" value="1"/>
</dbReference>
<dbReference type="PROSITE" id="PS50850">
    <property type="entry name" value="MFS"/>
    <property type="match status" value="1"/>
</dbReference>
<dbReference type="GO" id="GO:0005886">
    <property type="term" value="C:plasma membrane"/>
    <property type="evidence" value="ECO:0007669"/>
    <property type="project" value="UniProtKB-SubCell"/>
</dbReference>
<comment type="subcellular location">
    <subcellularLocation>
        <location evidence="1">Cell inner membrane</location>
        <topology evidence="1">Multi-pass membrane protein</topology>
    </subcellularLocation>
</comment>
<feature type="transmembrane region" description="Helical" evidence="8">
    <location>
        <begin position="133"/>
        <end position="154"/>
    </location>
</feature>
<feature type="transmembrane region" description="Helical" evidence="8">
    <location>
        <begin position="203"/>
        <end position="227"/>
    </location>
</feature>
<dbReference type="Proteomes" id="UP000279029">
    <property type="component" value="Chromosome"/>
</dbReference>
<keyword evidence="5 8" id="KW-0812">Transmembrane</keyword>
<proteinExistence type="predicted"/>
<evidence type="ECO:0000256" key="8">
    <source>
        <dbReference type="SAM" id="Phobius"/>
    </source>
</evidence>
<keyword evidence="2" id="KW-0813">Transport</keyword>
<feature type="transmembrane region" description="Helical" evidence="8">
    <location>
        <begin position="327"/>
        <end position="350"/>
    </location>
</feature>
<reference evidence="10 11" key="1">
    <citation type="submission" date="2018-09" db="EMBL/GenBank/DDBJ databases">
        <authorList>
            <person name="Postec A."/>
        </authorList>
    </citation>
    <scope>NUCLEOTIDE SEQUENCE [LARGE SCALE GENOMIC DNA]</scope>
    <source>
        <strain evidence="10">70B-A</strain>
    </source>
</reference>
<evidence type="ECO:0000256" key="6">
    <source>
        <dbReference type="ARBA" id="ARBA00022989"/>
    </source>
</evidence>
<feature type="transmembrane region" description="Helical" evidence="8">
    <location>
        <begin position="12"/>
        <end position="29"/>
    </location>
</feature>
<evidence type="ECO:0000256" key="1">
    <source>
        <dbReference type="ARBA" id="ARBA00004429"/>
    </source>
</evidence>
<dbReference type="Gene3D" id="1.20.1250.20">
    <property type="entry name" value="MFS general substrate transporter like domains"/>
    <property type="match status" value="2"/>
</dbReference>
<name>A0A3P7Q133_9FIRM</name>
<evidence type="ECO:0000256" key="4">
    <source>
        <dbReference type="ARBA" id="ARBA00022519"/>
    </source>
</evidence>
<dbReference type="GO" id="GO:0022857">
    <property type="term" value="F:transmembrane transporter activity"/>
    <property type="evidence" value="ECO:0007669"/>
    <property type="project" value="InterPro"/>
</dbReference>
<keyword evidence="11" id="KW-1185">Reference proteome</keyword>
<accession>A0A3P7Q133</accession>
<feature type="transmembrane region" description="Helical" evidence="8">
    <location>
        <begin position="293"/>
        <end position="315"/>
    </location>
</feature>
<feature type="transmembrane region" description="Helical" evidence="8">
    <location>
        <begin position="269"/>
        <end position="287"/>
    </location>
</feature>
<keyword evidence="6 8" id="KW-1133">Transmembrane helix</keyword>
<evidence type="ECO:0000256" key="2">
    <source>
        <dbReference type="ARBA" id="ARBA00022448"/>
    </source>
</evidence>
<feature type="transmembrane region" description="Helical" evidence="8">
    <location>
        <begin position="41"/>
        <end position="60"/>
    </location>
</feature>
<evidence type="ECO:0000256" key="5">
    <source>
        <dbReference type="ARBA" id="ARBA00022692"/>
    </source>
</evidence>
<gene>
    <name evidence="10" type="ORF">PATL70BA_3160</name>
</gene>
<protein>
    <recommendedName>
        <fullName evidence="9">Major facilitator superfamily (MFS) profile domain-containing protein</fullName>
    </recommendedName>
</protein>
<organism evidence="10 11">
    <name type="scientific">Petrocella atlantisensis</name>
    <dbReference type="NCBI Taxonomy" id="2173034"/>
    <lineage>
        <taxon>Bacteria</taxon>
        <taxon>Bacillati</taxon>
        <taxon>Bacillota</taxon>
        <taxon>Clostridia</taxon>
        <taxon>Lachnospirales</taxon>
        <taxon>Vallitaleaceae</taxon>
        <taxon>Petrocella</taxon>
    </lineage>
</organism>
<evidence type="ECO:0000256" key="3">
    <source>
        <dbReference type="ARBA" id="ARBA00022475"/>
    </source>
</evidence>
<feature type="transmembrane region" description="Helical" evidence="8">
    <location>
        <begin position="160"/>
        <end position="178"/>
    </location>
</feature>
<evidence type="ECO:0000313" key="11">
    <source>
        <dbReference type="Proteomes" id="UP000279029"/>
    </source>
</evidence>
<keyword evidence="3" id="KW-1003">Cell membrane</keyword>
<dbReference type="SUPFAM" id="SSF103473">
    <property type="entry name" value="MFS general substrate transporter"/>
    <property type="match status" value="1"/>
</dbReference>
<sequence>MHTHRIQINFTIIQFLLWFSWGTFGLFYIAHLEDLGYSSKLIALTIILSTIFGILGQYVLGFISDKTSKIKYVFLGALFLLILFVIGFGFAAKHLFPMIMVMSLIGFVWLPLESLLDSWILSTKGLDSSLYGFMRAGASFGFAIMTLFFGGFVIKYGYDIIVYAYVITAGFLWIMAFLTKTETIKEPHTKEKIYVKSLLKNKAYIAILIYSMLLFITHMGVNNFYIYIFKNVGGNASHIGISAAFAAFTEIFGFIYARRIISKIAPLKIFLIVGVITFFRVYLLTIATTPTQAILTAILQGVGFSLFLASFKLYVVKITPTRLLASAQTIAAGVTFGLSSIVASLLGGFLIDDFGIERFFDIMNLIALVALIYIGLLFLHDYKKRKSLTE</sequence>
<dbReference type="EMBL" id="LR130778">
    <property type="protein sequence ID" value="VDN49081.1"/>
    <property type="molecule type" value="Genomic_DNA"/>
</dbReference>
<feature type="transmembrane region" description="Helical" evidence="8">
    <location>
        <begin position="98"/>
        <end position="121"/>
    </location>
</feature>
<dbReference type="AlphaFoldDB" id="A0A3P7Q133"/>
<feature type="transmembrane region" description="Helical" evidence="8">
    <location>
        <begin position="362"/>
        <end position="379"/>
    </location>
</feature>
<dbReference type="Pfam" id="PF12832">
    <property type="entry name" value="MFS_1_like"/>
    <property type="match status" value="1"/>
</dbReference>
<dbReference type="KEGG" id="cbar:PATL70BA_3160"/>
<dbReference type="InterPro" id="IPR024989">
    <property type="entry name" value="MFS_assoc_dom"/>
</dbReference>
<dbReference type="InterPro" id="IPR036259">
    <property type="entry name" value="MFS_trans_sf"/>
</dbReference>
<dbReference type="InterPro" id="IPR020846">
    <property type="entry name" value="MFS_dom"/>
</dbReference>
<feature type="transmembrane region" description="Helical" evidence="8">
    <location>
        <begin position="72"/>
        <end position="92"/>
    </location>
</feature>
<feature type="domain" description="Major facilitator superfamily (MFS) profile" evidence="9">
    <location>
        <begin position="143"/>
        <end position="390"/>
    </location>
</feature>
<evidence type="ECO:0000313" key="10">
    <source>
        <dbReference type="EMBL" id="VDN49081.1"/>
    </source>
</evidence>
<keyword evidence="7 8" id="KW-0472">Membrane</keyword>
<feature type="transmembrane region" description="Helical" evidence="8">
    <location>
        <begin position="239"/>
        <end position="257"/>
    </location>
</feature>
<keyword evidence="4" id="KW-0997">Cell inner membrane</keyword>